<keyword evidence="1" id="KW-0175">Coiled coil</keyword>
<dbReference type="AlphaFoldDB" id="A0A1J1GZN6"/>
<dbReference type="EMBL" id="CVMV01000132">
    <property type="protein sequence ID" value="CRG98078.1"/>
    <property type="molecule type" value="Genomic_DNA"/>
</dbReference>
<reference evidence="2" key="1">
    <citation type="submission" date="2015-04" db="EMBL/GenBank/DDBJ databases">
        <authorList>
            <consortium name="Pathogen Informatics"/>
        </authorList>
    </citation>
    <scope>NUCLEOTIDE SEQUENCE [LARGE SCALE GENOMIC DNA]</scope>
    <source>
        <strain evidence="2">8A</strain>
    </source>
</reference>
<dbReference type="VEuPathDB" id="PlasmoDB:PGAL8A_00051300"/>
<evidence type="ECO:0000313" key="3">
    <source>
        <dbReference type="Proteomes" id="UP000220797"/>
    </source>
</evidence>
<sequence>MIKLKKHIFLRFSKLKNVVTNSEKKLLYITKKNISSTIVKKENMCNIINESEENNEEKKTKYLKINDFFYFNIYLMNNKNFVNFVLTYNFFENKNIYICILKHLSRIFKNLTLNDIIKILDKVIEKNKNAFSHLYVKGEDISNLYTHLCNNIIKLNNLELITFLKCCCYTTNEYPYEHIKIIIYFISSKNLNNIDLNLLHDICNCLIKIKNDFKIRKLNYDESLHLKIAAHLKNQILNVDFQNFFQILHMYINMTKDIKDIEKYENKKFLSEANSHHEFESIKEILNKEKNETVNNKNSIEIEEKNIHNNNDLHLINKTQISKNYSDNHQEENYLYNNDIDNLKNNCKLILLNKINEINKENVLSSVNIFKWLNIKDSYIFTHICEIFFKHILLYDTKYVVRFLRKCHSLKFEKGIKNKKNKEEQEIEEKKKINQFKVSDNDKTNDDKFNESNDNIEQIEGSNLFLHFLNEKVYKLSIEELNSITYCLYVFVENMKQFSHLNNLKNNMNILFSMSVQYISNFIEKHVLYNNNIISSKNYYMDSIYYEQDKKLKTNYDINMNIDYIYISSNDIYINKFDENYYYDKNIKLVFDTLLNISYFNISKNHKKIKLVYESINKIIDKKNKNIDVNNLLSILMILSNLYLKTNDNYIFHNYKKILELLEYKKNEVNGHHFNKIAVALSPILNEENKMIPKYSEFLIFFVENNIVPLRSCVFLLQNIMKNINIKLNEHLILLKLSIINRINIFLTETYNYIQTMYEDEDLIQNNFKNFILLHSINENTLICVITSLSIILQNSKYGTNIKNDTVILIQKIVKFLSKNSFQRFPKKHISSELLEVLSSEYEDIKQILLKKI</sequence>
<accession>A0A1J1GZN6</accession>
<name>A0A1J1GZN6_PLAGA</name>
<gene>
    <name evidence="2" type="ORF">PGAL8A_00051300</name>
</gene>
<feature type="coiled-coil region" evidence="1">
    <location>
        <begin position="283"/>
        <end position="346"/>
    </location>
</feature>
<dbReference type="GeneID" id="39729038"/>
<evidence type="ECO:0000256" key="1">
    <source>
        <dbReference type="SAM" id="Coils"/>
    </source>
</evidence>
<evidence type="ECO:0000313" key="2">
    <source>
        <dbReference type="EMBL" id="CRG98078.1"/>
    </source>
</evidence>
<keyword evidence="3" id="KW-1185">Reference proteome</keyword>
<organism evidence="2 3">
    <name type="scientific">Plasmodium gallinaceum</name>
    <dbReference type="NCBI Taxonomy" id="5849"/>
    <lineage>
        <taxon>Eukaryota</taxon>
        <taxon>Sar</taxon>
        <taxon>Alveolata</taxon>
        <taxon>Apicomplexa</taxon>
        <taxon>Aconoidasida</taxon>
        <taxon>Haemosporida</taxon>
        <taxon>Plasmodiidae</taxon>
        <taxon>Plasmodium</taxon>
        <taxon>Plasmodium (Haemamoeba)</taxon>
    </lineage>
</organism>
<dbReference type="RefSeq" id="XP_028530875.1">
    <property type="nucleotide sequence ID" value="XM_028674531.1"/>
</dbReference>
<dbReference type="OMA" id="NMYACIL"/>
<comment type="caution">
    <text evidence="2">The sequence shown here is derived from an EMBL/GenBank/DDBJ whole genome shotgun (WGS) entry which is preliminary data.</text>
</comment>
<proteinExistence type="predicted"/>
<protein>
    <submittedName>
        <fullName evidence="2">Uncharacterized protein</fullName>
    </submittedName>
</protein>
<dbReference type="OrthoDB" id="392553at2759"/>
<dbReference type="Proteomes" id="UP000220797">
    <property type="component" value="Unassembled WGS sequence"/>
</dbReference>